<reference evidence="1" key="1">
    <citation type="journal article" date="2015" name="Nature">
        <title>Complex archaea that bridge the gap between prokaryotes and eukaryotes.</title>
        <authorList>
            <person name="Spang A."/>
            <person name="Saw J.H."/>
            <person name="Jorgensen S.L."/>
            <person name="Zaremba-Niedzwiedzka K."/>
            <person name="Martijn J."/>
            <person name="Lind A.E."/>
            <person name="van Eijk R."/>
            <person name="Schleper C."/>
            <person name="Guy L."/>
            <person name="Ettema T.J."/>
        </authorList>
    </citation>
    <scope>NUCLEOTIDE SEQUENCE</scope>
</reference>
<comment type="caution">
    <text evidence="1">The sequence shown here is derived from an EMBL/GenBank/DDBJ whole genome shotgun (WGS) entry which is preliminary data.</text>
</comment>
<gene>
    <name evidence="1" type="ORF">LCGC14_2339900</name>
</gene>
<proteinExistence type="predicted"/>
<accession>A0A0F9CZW5</accession>
<dbReference type="AlphaFoldDB" id="A0A0F9CZW5"/>
<dbReference type="EMBL" id="LAZR01033828">
    <property type="protein sequence ID" value="KKL47006.1"/>
    <property type="molecule type" value="Genomic_DNA"/>
</dbReference>
<organism evidence="1">
    <name type="scientific">marine sediment metagenome</name>
    <dbReference type="NCBI Taxonomy" id="412755"/>
    <lineage>
        <taxon>unclassified sequences</taxon>
        <taxon>metagenomes</taxon>
        <taxon>ecological metagenomes</taxon>
    </lineage>
</organism>
<evidence type="ECO:0000313" key="1">
    <source>
        <dbReference type="EMBL" id="KKL47006.1"/>
    </source>
</evidence>
<protein>
    <submittedName>
        <fullName evidence="1">Uncharacterized protein</fullName>
    </submittedName>
</protein>
<sequence>MRHKHEYCPCLLCNTMEQIEAGIIMCIIDDCFARKPIKEITIRKEEVDKMIDQLPLVDMNTTVGKQQICPCDPSCNPADYEGKLMVGTKEGWHNWYFNNPQRNRPS</sequence>
<name>A0A0F9CZW5_9ZZZZ</name>